<keyword evidence="2 3" id="KW-0449">Lipoprotein</keyword>
<dbReference type="PROSITE" id="PS51257">
    <property type="entry name" value="PROKAR_LIPOPROTEIN"/>
    <property type="match status" value="1"/>
</dbReference>
<dbReference type="RefSeq" id="WP_013387578.1">
    <property type="nucleotide sequence ID" value="NC_014632.1"/>
</dbReference>
<dbReference type="Gene3D" id="1.20.1600.10">
    <property type="entry name" value="Outer membrane efflux proteins (OEP)"/>
    <property type="match status" value="1"/>
</dbReference>
<dbReference type="Pfam" id="PF02321">
    <property type="entry name" value="OEP"/>
    <property type="match status" value="2"/>
</dbReference>
<dbReference type="HOGENOM" id="CLU_012817_13_0_0"/>
<dbReference type="AlphaFoldDB" id="E3H7V9"/>
<dbReference type="KEGG" id="ipo:Ilyop_1130"/>
<dbReference type="OrthoDB" id="9770517at2"/>
<keyword evidence="2" id="KW-0732">Signal</keyword>
<feature type="signal peptide" evidence="2">
    <location>
        <begin position="1"/>
        <end position="29"/>
    </location>
</feature>
<dbReference type="Proteomes" id="UP000006875">
    <property type="component" value="Chromosome"/>
</dbReference>
<dbReference type="InterPro" id="IPR010131">
    <property type="entry name" value="MdtP/NodT-like"/>
</dbReference>
<accession>E3H7V9</accession>
<name>E3H7V9_ILYPC</name>
<feature type="chain" id="PRO_5001438176" evidence="2">
    <location>
        <begin position="30"/>
        <end position="482"/>
    </location>
</feature>
<dbReference type="SUPFAM" id="SSF56954">
    <property type="entry name" value="Outer membrane efflux proteins (OEP)"/>
    <property type="match status" value="1"/>
</dbReference>
<comment type="similarity">
    <text evidence="1 2">Belongs to the outer membrane factor (OMF) (TC 1.B.17) family.</text>
</comment>
<sequence length="482" mass="53454">MRGKEKLRLKKLPAALTLSAVLVFTGCTAVGPDYVSPKVKVPEKWNGEKSVNFNNENRLSEQWWELFDDPMLDELIKEASVSNLDLKEAMARVDEYRSRLGVVTGERYPSIGVEGDLLRQKTSENAGYTGTTNTYKALGLEAGWEIDLFGRVRRSIEAAKANYEVVQEDRNDVRISINSRIALNYIKIRTYQARLEASNSNIELQREVLRITESRFKYGLATALEVAQAEQALASSEATVPPLRIQLSEAINTMAVLLGRNPGELNQLMSEKKSIPVPPADAAIGVPADILRQRPDIRSAERQLAVETARVGIAKADLYPQFSLSGSFGYQSVSSGNLFSSGGNYFSIGPSLRWNIFSGGSILNQIDVQDAIVRQKALQYESIVLNALNEAENTMTAYTEDSMRLKHLEKTVEASKKTVKLSLNLYKQGLVDFENVLNSQLSQFTSEDRLAQARGDSAEDFVRLYAALGGGWNPDSIVKNQK</sequence>
<dbReference type="STRING" id="572544.Ilyop_1130"/>
<protein>
    <submittedName>
        <fullName evidence="3">RND efflux system, outer membrane lipoprotein, NodT family</fullName>
    </submittedName>
</protein>
<evidence type="ECO:0000313" key="3">
    <source>
        <dbReference type="EMBL" id="ADO82911.1"/>
    </source>
</evidence>
<dbReference type="EMBL" id="CP002281">
    <property type="protein sequence ID" value="ADO82911.1"/>
    <property type="molecule type" value="Genomic_DNA"/>
</dbReference>
<reference evidence="3 4" key="1">
    <citation type="journal article" date="2010" name="Stand. Genomic Sci.">
        <title>Complete genome sequence of Ilyobacter polytropus type strain (CuHbu1).</title>
        <authorList>
            <person name="Sikorski J."/>
            <person name="Chertkov O."/>
            <person name="Lapidus A."/>
            <person name="Nolan M."/>
            <person name="Lucas S."/>
            <person name="Del Rio T.G."/>
            <person name="Tice H."/>
            <person name="Cheng J.F."/>
            <person name="Tapia R."/>
            <person name="Han C."/>
            <person name="Goodwin L."/>
            <person name="Pitluck S."/>
            <person name="Liolios K."/>
            <person name="Ivanova N."/>
            <person name="Mavromatis K."/>
            <person name="Mikhailova N."/>
            <person name="Pati A."/>
            <person name="Chen A."/>
            <person name="Palaniappan K."/>
            <person name="Land M."/>
            <person name="Hauser L."/>
            <person name="Chang Y.J."/>
            <person name="Jeffries C.D."/>
            <person name="Brambilla E."/>
            <person name="Yasawong M."/>
            <person name="Rohde M."/>
            <person name="Pukall R."/>
            <person name="Spring S."/>
            <person name="Goker M."/>
            <person name="Woyke T."/>
            <person name="Bristow J."/>
            <person name="Eisen J.A."/>
            <person name="Markowitz V."/>
            <person name="Hugenholtz P."/>
            <person name="Kyrpides N.C."/>
            <person name="Klenk H.P."/>
        </authorList>
    </citation>
    <scope>NUCLEOTIDE SEQUENCE [LARGE SCALE GENOMIC DNA]</scope>
    <source>
        <strain evidence="4">ATCC 51220 / DSM 2926 / LMG 16218 / CuHBu1</strain>
    </source>
</reference>
<dbReference type="GO" id="GO:0005886">
    <property type="term" value="C:plasma membrane"/>
    <property type="evidence" value="ECO:0007669"/>
    <property type="project" value="UniProtKB-SubCell"/>
</dbReference>
<keyword evidence="2" id="KW-1134">Transmembrane beta strand</keyword>
<keyword evidence="2" id="KW-0564">Palmitate</keyword>
<keyword evidence="2" id="KW-0472">Membrane</keyword>
<evidence type="ECO:0000256" key="1">
    <source>
        <dbReference type="ARBA" id="ARBA00007613"/>
    </source>
</evidence>
<keyword evidence="2" id="KW-0812">Transmembrane</keyword>
<proteinExistence type="inferred from homology"/>
<organism evidence="3 4">
    <name type="scientific">Ilyobacter polytropus (strain ATCC 51220 / DSM 2926 / LMG 16218 / CuHBu1)</name>
    <dbReference type="NCBI Taxonomy" id="572544"/>
    <lineage>
        <taxon>Bacteria</taxon>
        <taxon>Fusobacteriati</taxon>
        <taxon>Fusobacteriota</taxon>
        <taxon>Fusobacteriia</taxon>
        <taxon>Fusobacteriales</taxon>
        <taxon>Fusobacteriaceae</taxon>
        <taxon>Ilyobacter</taxon>
    </lineage>
</organism>
<dbReference type="GO" id="GO:0015562">
    <property type="term" value="F:efflux transmembrane transporter activity"/>
    <property type="evidence" value="ECO:0007669"/>
    <property type="project" value="InterPro"/>
</dbReference>
<dbReference type="NCBIfam" id="TIGR01845">
    <property type="entry name" value="outer_NodT"/>
    <property type="match status" value="1"/>
</dbReference>
<evidence type="ECO:0000313" key="4">
    <source>
        <dbReference type="Proteomes" id="UP000006875"/>
    </source>
</evidence>
<dbReference type="eggNOG" id="COG1538">
    <property type="taxonomic scope" value="Bacteria"/>
</dbReference>
<comment type="subcellular location">
    <subcellularLocation>
        <location evidence="2">Cell membrane</location>
        <topology evidence="2">Lipid-anchor</topology>
    </subcellularLocation>
</comment>
<evidence type="ECO:0000256" key="2">
    <source>
        <dbReference type="RuleBase" id="RU362097"/>
    </source>
</evidence>
<dbReference type="PANTHER" id="PTHR30203:SF31">
    <property type="entry name" value="RND EFFLUX SYSTEM, OUTER MEMBRANE LIPOPROTEIN, NODT"/>
    <property type="match status" value="1"/>
</dbReference>
<keyword evidence="4" id="KW-1185">Reference proteome</keyword>
<gene>
    <name evidence="3" type="ordered locus">Ilyop_1130</name>
</gene>
<dbReference type="PANTHER" id="PTHR30203">
    <property type="entry name" value="OUTER MEMBRANE CATION EFFLUX PROTEIN"/>
    <property type="match status" value="1"/>
</dbReference>
<dbReference type="Gene3D" id="2.20.200.10">
    <property type="entry name" value="Outer membrane efflux proteins (OEP)"/>
    <property type="match status" value="1"/>
</dbReference>
<dbReference type="InterPro" id="IPR003423">
    <property type="entry name" value="OMP_efflux"/>
</dbReference>